<evidence type="ECO:0000313" key="1">
    <source>
        <dbReference type="EMBL" id="QOR04444.1"/>
    </source>
</evidence>
<reference evidence="1 2" key="1">
    <citation type="submission" date="2020-10" db="EMBL/GenBank/DDBJ databases">
        <title>Campylobacter and Helicobacter PacBio genomes.</title>
        <authorList>
            <person name="Lane C."/>
        </authorList>
    </citation>
    <scope>NUCLEOTIDE SEQUENCE [LARGE SCALE GENOMIC DNA]</scope>
    <source>
        <strain evidence="1 2">2010D-8469</strain>
    </source>
</reference>
<organism evidence="1 2">
    <name type="scientific">Campylobacter cuniculorum</name>
    <dbReference type="NCBI Taxonomy" id="374106"/>
    <lineage>
        <taxon>Bacteria</taxon>
        <taxon>Pseudomonadati</taxon>
        <taxon>Campylobacterota</taxon>
        <taxon>Epsilonproteobacteria</taxon>
        <taxon>Campylobacterales</taxon>
        <taxon>Campylobacteraceae</taxon>
        <taxon>Campylobacter</taxon>
    </lineage>
</organism>
<keyword evidence="2" id="KW-1185">Reference proteome</keyword>
<dbReference type="Proteomes" id="UP000594874">
    <property type="component" value="Chromosome"/>
</dbReference>
<dbReference type="EMBL" id="CP063091">
    <property type="protein sequence ID" value="QOR04444.1"/>
    <property type="molecule type" value="Genomic_DNA"/>
</dbReference>
<name>A0ABX6TYB3_9BACT</name>
<protein>
    <submittedName>
        <fullName evidence="1">Uncharacterized protein</fullName>
    </submittedName>
</protein>
<proteinExistence type="predicted"/>
<sequence>MISLQNNIKQANYIKRALSFWNFELAEQSLKQLNEEQKGLKEYFEFLFETGNFEKFDLNALKDLNLNETKMGGALNKN</sequence>
<gene>
    <name evidence="1" type="ORF">A0071_00355</name>
</gene>
<evidence type="ECO:0000313" key="2">
    <source>
        <dbReference type="Proteomes" id="UP000594874"/>
    </source>
</evidence>
<accession>A0ABX6TYB3</accession>
<dbReference type="RefSeq" id="WP_027305875.1">
    <property type="nucleotide sequence ID" value="NZ_CP063091.1"/>
</dbReference>